<evidence type="ECO:0000256" key="6">
    <source>
        <dbReference type="RuleBase" id="RU000320"/>
    </source>
</evidence>
<organism evidence="9 10">
    <name type="scientific">Kyrpidia spormannii</name>
    <dbReference type="NCBI Taxonomy" id="2055160"/>
    <lineage>
        <taxon>Bacteria</taxon>
        <taxon>Bacillati</taxon>
        <taxon>Bacillota</taxon>
        <taxon>Bacilli</taxon>
        <taxon>Bacillales</taxon>
        <taxon>Alicyclobacillaceae</taxon>
        <taxon>Kyrpidia</taxon>
    </lineage>
</organism>
<evidence type="ECO:0000313" key="10">
    <source>
        <dbReference type="Proteomes" id="UP000502196"/>
    </source>
</evidence>
<gene>
    <name evidence="9" type="ORF">COOX1_3143</name>
</gene>
<dbReference type="PANTHER" id="PTHR43507">
    <property type="entry name" value="NADH-UBIQUINONE OXIDOREDUCTASE CHAIN 4"/>
    <property type="match status" value="1"/>
</dbReference>
<sequence length="504" mass="54204">MTHVLSLLLVLPLVGMLIVAGIPRDKTTAIRAVGIAVSILALLLSLVIWFLFDRGLGTLQFTEHGQWFAFPLPGLEPFQSGPPVTLVRVGYDLGVDGLSLPLLAMSTLVAAAAMVASWRTVERVKAYTLWFLLLETGVNGIWTAQNLLLFFIFFELALIALFFLVGIWGSEGRVRAAYELLLYNGLGSLIMLIVFVALFLATGTYDIREIRAAFERQALLPGEQMWLVIGLLVAFGIKLPIFPFHTWVKNVHPVASAPVSMMLSGVLLKVGAYGLIRFALGFFPETFARLAPLLVALGLINVFYGALLAFVDRDFKRIIAYSSISQMGIVLLGLAALNQIGLLGALFQLVSHGLISALLFFLAGVTYAETHTSSLDRLSGLGARMPRTAGFLMFAALASLGVPLLSGFVGEWLALLGLFTTPFRPFAIIGALSIVTSALYILRAVMRAMHGPLPDALAHVQDARSADMAPIAALSLGIVLLGVFPFLMGDLAHASLAAIEALPS</sequence>
<comment type="similarity">
    <text evidence="2">Belongs to the complex I subunit 4 family.</text>
</comment>
<name>A0A6F9EHK3_9BACL</name>
<dbReference type="Proteomes" id="UP000502196">
    <property type="component" value="Chromosome"/>
</dbReference>
<feature type="transmembrane region" description="Helical" evidence="7">
    <location>
        <begin position="98"/>
        <end position="117"/>
    </location>
</feature>
<dbReference type="InterPro" id="IPR010227">
    <property type="entry name" value="NADH_Q_OxRdtase_chainM/4"/>
</dbReference>
<dbReference type="GO" id="GO:0048039">
    <property type="term" value="F:ubiquinone binding"/>
    <property type="evidence" value="ECO:0007669"/>
    <property type="project" value="TreeGrafter"/>
</dbReference>
<dbReference type="GO" id="GO:0005886">
    <property type="term" value="C:plasma membrane"/>
    <property type="evidence" value="ECO:0007669"/>
    <property type="project" value="UniProtKB-SubCell"/>
</dbReference>
<feature type="domain" description="NADH:quinone oxidoreductase/Mrp antiporter transmembrane" evidence="8">
    <location>
        <begin position="144"/>
        <end position="430"/>
    </location>
</feature>
<evidence type="ECO:0000256" key="7">
    <source>
        <dbReference type="SAM" id="Phobius"/>
    </source>
</evidence>
<feature type="transmembrane region" description="Helical" evidence="7">
    <location>
        <begin position="6"/>
        <end position="22"/>
    </location>
</feature>
<dbReference type="GO" id="GO:0042773">
    <property type="term" value="P:ATP synthesis coupled electron transport"/>
    <property type="evidence" value="ECO:0007669"/>
    <property type="project" value="InterPro"/>
</dbReference>
<evidence type="ECO:0000256" key="4">
    <source>
        <dbReference type="ARBA" id="ARBA00022989"/>
    </source>
</evidence>
<feature type="transmembrane region" description="Helical" evidence="7">
    <location>
        <begin position="389"/>
        <end position="414"/>
    </location>
</feature>
<protein>
    <submittedName>
        <fullName evidence="9">Proton-translocating NADH-quinone oxidoreductase, chain M</fullName>
    </submittedName>
</protein>
<feature type="transmembrane region" description="Helical" evidence="7">
    <location>
        <begin position="318"/>
        <end position="337"/>
    </location>
</feature>
<evidence type="ECO:0000256" key="5">
    <source>
        <dbReference type="ARBA" id="ARBA00023136"/>
    </source>
</evidence>
<dbReference type="GO" id="GO:0008137">
    <property type="term" value="F:NADH dehydrogenase (ubiquinone) activity"/>
    <property type="evidence" value="ECO:0007669"/>
    <property type="project" value="InterPro"/>
</dbReference>
<evidence type="ECO:0000259" key="8">
    <source>
        <dbReference type="Pfam" id="PF00361"/>
    </source>
</evidence>
<dbReference type="NCBIfam" id="TIGR01972">
    <property type="entry name" value="NDH_I_M"/>
    <property type="match status" value="1"/>
</dbReference>
<dbReference type="PRINTS" id="PR01437">
    <property type="entry name" value="NUOXDRDTASE4"/>
</dbReference>
<dbReference type="Pfam" id="PF00361">
    <property type="entry name" value="Proton_antipo_M"/>
    <property type="match status" value="1"/>
</dbReference>
<feature type="transmembrane region" description="Helical" evidence="7">
    <location>
        <begin position="426"/>
        <end position="445"/>
    </location>
</feature>
<dbReference type="GO" id="GO:0003954">
    <property type="term" value="F:NADH dehydrogenase activity"/>
    <property type="evidence" value="ECO:0007669"/>
    <property type="project" value="TreeGrafter"/>
</dbReference>
<proteinExistence type="inferred from homology"/>
<feature type="transmembrane region" description="Helical" evidence="7">
    <location>
        <begin position="29"/>
        <end position="52"/>
    </location>
</feature>
<dbReference type="EMBL" id="LR792683">
    <property type="protein sequence ID" value="CAB3395897.1"/>
    <property type="molecule type" value="Genomic_DNA"/>
</dbReference>
<evidence type="ECO:0000256" key="1">
    <source>
        <dbReference type="ARBA" id="ARBA00004651"/>
    </source>
</evidence>
<evidence type="ECO:0000256" key="2">
    <source>
        <dbReference type="ARBA" id="ARBA00009025"/>
    </source>
</evidence>
<comment type="subcellular location">
    <subcellularLocation>
        <location evidence="1">Cell membrane</location>
        <topology evidence="1">Multi-pass membrane protein</topology>
    </subcellularLocation>
    <subcellularLocation>
        <location evidence="6">Membrane</location>
        <topology evidence="6">Multi-pass membrane protein</topology>
    </subcellularLocation>
</comment>
<feature type="transmembrane region" description="Helical" evidence="7">
    <location>
        <begin position="466"/>
        <end position="487"/>
    </location>
</feature>
<dbReference type="PANTHER" id="PTHR43507:SF1">
    <property type="entry name" value="NADH-UBIQUINONE OXIDOREDUCTASE CHAIN 4"/>
    <property type="match status" value="1"/>
</dbReference>
<keyword evidence="5 7" id="KW-0472">Membrane</keyword>
<dbReference type="InterPro" id="IPR001750">
    <property type="entry name" value="ND/Mrp_TM"/>
</dbReference>
<feature type="transmembrane region" description="Helical" evidence="7">
    <location>
        <begin position="180"/>
        <end position="205"/>
    </location>
</feature>
<keyword evidence="3 6" id="KW-0812">Transmembrane</keyword>
<reference evidence="9 10" key="1">
    <citation type="submission" date="2020-04" db="EMBL/GenBank/DDBJ databases">
        <authorList>
            <person name="Hogendoorn C."/>
        </authorList>
    </citation>
    <scope>NUCLEOTIDE SEQUENCE [LARGE SCALE GENOMIC DNA]</scope>
    <source>
        <strain evidence="9">COOX1</strain>
    </source>
</reference>
<feature type="transmembrane region" description="Helical" evidence="7">
    <location>
        <begin position="124"/>
        <end position="142"/>
    </location>
</feature>
<dbReference type="InterPro" id="IPR003918">
    <property type="entry name" value="NADH_UbQ_OxRdtase"/>
</dbReference>
<feature type="transmembrane region" description="Helical" evidence="7">
    <location>
        <begin position="290"/>
        <end position="311"/>
    </location>
</feature>
<feature type="transmembrane region" description="Helical" evidence="7">
    <location>
        <begin position="148"/>
        <end position="168"/>
    </location>
</feature>
<feature type="transmembrane region" description="Helical" evidence="7">
    <location>
        <begin position="225"/>
        <end position="245"/>
    </location>
</feature>
<accession>A0A6F9EHK3</accession>
<dbReference type="AlphaFoldDB" id="A0A6F9EHK3"/>
<dbReference type="RefSeq" id="WP_232059747.1">
    <property type="nucleotide sequence ID" value="NZ_CP047972.1"/>
</dbReference>
<evidence type="ECO:0000313" key="9">
    <source>
        <dbReference type="EMBL" id="CAB3395897.1"/>
    </source>
</evidence>
<evidence type="ECO:0000256" key="3">
    <source>
        <dbReference type="ARBA" id="ARBA00022692"/>
    </source>
</evidence>
<dbReference type="GO" id="GO:0015990">
    <property type="term" value="P:electron transport coupled proton transport"/>
    <property type="evidence" value="ECO:0007669"/>
    <property type="project" value="TreeGrafter"/>
</dbReference>
<feature type="transmembrane region" description="Helical" evidence="7">
    <location>
        <begin position="349"/>
        <end position="368"/>
    </location>
</feature>
<keyword evidence="4 7" id="KW-1133">Transmembrane helix</keyword>